<keyword evidence="8" id="KW-0408">Iron</keyword>
<dbReference type="InterPro" id="IPR013848">
    <property type="entry name" value="Methylthiotransferase_N"/>
</dbReference>
<dbReference type="InterPro" id="IPR006638">
    <property type="entry name" value="Elp3/MiaA/NifB-like_rSAM"/>
</dbReference>
<evidence type="ECO:0000256" key="3">
    <source>
        <dbReference type="ARBA" id="ARBA00022490"/>
    </source>
</evidence>
<feature type="domain" description="MTTase N-terminal" evidence="10">
    <location>
        <begin position="6"/>
        <end position="118"/>
    </location>
</feature>
<dbReference type="InterPro" id="IPR006467">
    <property type="entry name" value="MiaB-like_bact"/>
</dbReference>
<dbReference type="SMART" id="SM00729">
    <property type="entry name" value="Elp3"/>
    <property type="match status" value="1"/>
</dbReference>
<dbReference type="SFLD" id="SFLDG01061">
    <property type="entry name" value="methylthiotransferase"/>
    <property type="match status" value="1"/>
</dbReference>
<dbReference type="PANTHER" id="PTHR43020">
    <property type="entry name" value="CDK5 REGULATORY SUBUNIT-ASSOCIATED PROTEIN 1"/>
    <property type="match status" value="1"/>
</dbReference>
<dbReference type="PATRIC" id="fig|742817.3.peg.3124"/>
<comment type="caution">
    <text evidence="12">The sequence shown here is derived from an EMBL/GenBank/DDBJ whole genome shotgun (WGS) entry which is preliminary data.</text>
</comment>
<gene>
    <name evidence="12" type="ORF">HMPREF9449_02921</name>
</gene>
<name>H1DKY5_9BACT</name>
<evidence type="ECO:0000256" key="5">
    <source>
        <dbReference type="ARBA" id="ARBA00022691"/>
    </source>
</evidence>
<keyword evidence="6" id="KW-0819">tRNA processing</keyword>
<dbReference type="Gene3D" id="3.80.30.20">
    <property type="entry name" value="tm_1862 like domain"/>
    <property type="match status" value="1"/>
</dbReference>
<dbReference type="FunFam" id="3.40.50.12160:FF:000004">
    <property type="entry name" value="Threonylcarbamoyladenosine tRNA methylthiotransferase MtaB"/>
    <property type="match status" value="1"/>
</dbReference>
<dbReference type="SFLD" id="SFLDS00029">
    <property type="entry name" value="Radical_SAM"/>
    <property type="match status" value="1"/>
</dbReference>
<evidence type="ECO:0000313" key="12">
    <source>
        <dbReference type="EMBL" id="EHP45280.1"/>
    </source>
</evidence>
<accession>H1DKY5</accession>
<comment type="cofactor">
    <cofactor evidence="1">
        <name>[4Fe-4S] cluster</name>
        <dbReference type="ChEBI" id="CHEBI:49883"/>
    </cofactor>
</comment>
<evidence type="ECO:0000256" key="2">
    <source>
        <dbReference type="ARBA" id="ARBA00022485"/>
    </source>
</evidence>
<keyword evidence="4" id="KW-0808">Transferase</keyword>
<proteinExistence type="predicted"/>
<evidence type="ECO:0000256" key="6">
    <source>
        <dbReference type="ARBA" id="ARBA00022694"/>
    </source>
</evidence>
<evidence type="ECO:0000256" key="4">
    <source>
        <dbReference type="ARBA" id="ARBA00022679"/>
    </source>
</evidence>
<dbReference type="NCBIfam" id="TIGR00089">
    <property type="entry name" value="MiaB/RimO family radical SAM methylthiotransferase"/>
    <property type="match status" value="1"/>
</dbReference>
<dbReference type="PROSITE" id="PS01278">
    <property type="entry name" value="MTTASE_RADICAL"/>
    <property type="match status" value="1"/>
</dbReference>
<sequence>MILKGKKAAYITLGCKLNFSETSTIKHSLEEAGVITVGEKEGADIFIINTCSVTDMAEHKGRQLIRKIIHRYPHAYIVVVGCYAQLRAKEILEITGVNLVLGAAEKFKVRQHLEAYNTPVEREIHSCDIFQLSGFDLAYSFGDRTRCFLKIQDGCDYFCTYCTIPFARGKSRSASIAQVLQAVKTVALKGIKEVILTGVNTGDFGRGSSESFRELLVALDQCAEMERFRISSIEPNLLTDEILQFVASSRKFMPHFHIPLQSGNNEVLQLMKRRYTRELFAEKINKIRQLCPDAFIGVDVIAGMRGETEAHFEDTYRFIENLDISQLHVFPYSERAGTKALEIPETVLPQEKHRRVNLLLKLSEAKLSHFYQRFIGQTRPVLWEDNLVNGMICGFTDNYIRVESPYQAEWKNQILPFTLKTETFRKE</sequence>
<dbReference type="NCBIfam" id="TIGR01579">
    <property type="entry name" value="MiaB-like-C"/>
    <property type="match status" value="1"/>
</dbReference>
<dbReference type="GeneID" id="98070445"/>
<dbReference type="PROSITE" id="PS51449">
    <property type="entry name" value="MTTASE_N"/>
    <property type="match status" value="1"/>
</dbReference>
<evidence type="ECO:0000256" key="1">
    <source>
        <dbReference type="ARBA" id="ARBA00001966"/>
    </source>
</evidence>
<dbReference type="RefSeq" id="WP_009138064.1">
    <property type="nucleotide sequence ID" value="NZ_JH594598.1"/>
</dbReference>
<evidence type="ECO:0000256" key="8">
    <source>
        <dbReference type="ARBA" id="ARBA00023004"/>
    </source>
</evidence>
<keyword evidence="13" id="KW-1185">Reference proteome</keyword>
<dbReference type="Pfam" id="PF04055">
    <property type="entry name" value="Radical_SAM"/>
    <property type="match status" value="1"/>
</dbReference>
<keyword evidence="2" id="KW-0004">4Fe-4S</keyword>
<organism evidence="12 13">
    <name type="scientific">Odoribacter laneus YIT 12061</name>
    <dbReference type="NCBI Taxonomy" id="742817"/>
    <lineage>
        <taxon>Bacteria</taxon>
        <taxon>Pseudomonadati</taxon>
        <taxon>Bacteroidota</taxon>
        <taxon>Bacteroidia</taxon>
        <taxon>Bacteroidales</taxon>
        <taxon>Odoribacteraceae</taxon>
        <taxon>Odoribacter</taxon>
    </lineage>
</organism>
<dbReference type="Gene3D" id="3.40.50.12160">
    <property type="entry name" value="Methylthiotransferase, N-terminal domain"/>
    <property type="match status" value="1"/>
</dbReference>
<dbReference type="GO" id="GO:0035597">
    <property type="term" value="F:tRNA-2-methylthio-N(6)-dimethylallyladenosine(37) synthase activity"/>
    <property type="evidence" value="ECO:0007669"/>
    <property type="project" value="TreeGrafter"/>
</dbReference>
<evidence type="ECO:0000313" key="13">
    <source>
        <dbReference type="Proteomes" id="UP000004892"/>
    </source>
</evidence>
<dbReference type="STRING" id="742817.HMPREF9449_02921"/>
<dbReference type="InterPro" id="IPR020612">
    <property type="entry name" value="Methylthiotransferase_CS"/>
</dbReference>
<evidence type="ECO:0000256" key="7">
    <source>
        <dbReference type="ARBA" id="ARBA00022723"/>
    </source>
</evidence>
<protein>
    <submittedName>
        <fullName evidence="12">MiaB-like tRNA modifying enzyme</fullName>
    </submittedName>
</protein>
<dbReference type="SFLD" id="SFLDG01082">
    <property type="entry name" value="B12-binding_domain_containing"/>
    <property type="match status" value="1"/>
</dbReference>
<dbReference type="PANTHER" id="PTHR43020:SF2">
    <property type="entry name" value="MITOCHONDRIAL TRNA METHYLTHIOTRANSFERASE CDK5RAP1"/>
    <property type="match status" value="1"/>
</dbReference>
<dbReference type="GO" id="GO:0005829">
    <property type="term" value="C:cytosol"/>
    <property type="evidence" value="ECO:0007669"/>
    <property type="project" value="TreeGrafter"/>
</dbReference>
<dbReference type="InterPro" id="IPR023404">
    <property type="entry name" value="rSAM_horseshoe"/>
</dbReference>
<dbReference type="HOGENOM" id="CLU_018697_1_0_10"/>
<dbReference type="GO" id="GO:0051539">
    <property type="term" value="F:4 iron, 4 sulfur cluster binding"/>
    <property type="evidence" value="ECO:0007669"/>
    <property type="project" value="UniProtKB-KW"/>
</dbReference>
<dbReference type="InterPro" id="IPR038135">
    <property type="entry name" value="Methylthiotransferase_N_sf"/>
</dbReference>
<keyword evidence="5" id="KW-0949">S-adenosyl-L-methionine</keyword>
<evidence type="ECO:0000259" key="10">
    <source>
        <dbReference type="PROSITE" id="PS51449"/>
    </source>
</evidence>
<dbReference type="eggNOG" id="COG0621">
    <property type="taxonomic scope" value="Bacteria"/>
</dbReference>
<keyword evidence="9" id="KW-0411">Iron-sulfur</keyword>
<evidence type="ECO:0000259" key="11">
    <source>
        <dbReference type="PROSITE" id="PS51918"/>
    </source>
</evidence>
<feature type="domain" description="Radical SAM core" evidence="11">
    <location>
        <begin position="141"/>
        <end position="379"/>
    </location>
</feature>
<dbReference type="SUPFAM" id="SSF102114">
    <property type="entry name" value="Radical SAM enzymes"/>
    <property type="match status" value="1"/>
</dbReference>
<dbReference type="AlphaFoldDB" id="H1DKY5"/>
<dbReference type="Proteomes" id="UP000004892">
    <property type="component" value="Unassembled WGS sequence"/>
</dbReference>
<keyword evidence="7" id="KW-0479">Metal-binding</keyword>
<reference evidence="12 13" key="1">
    <citation type="submission" date="2012-01" db="EMBL/GenBank/DDBJ databases">
        <title>The Genome Sequence of Odoribacter laneus YIT 12061.</title>
        <authorList>
            <consortium name="The Broad Institute Genome Sequencing Platform"/>
            <person name="Earl A."/>
            <person name="Ward D."/>
            <person name="Feldgarden M."/>
            <person name="Gevers D."/>
            <person name="Morotomi M."/>
            <person name="Young S.K."/>
            <person name="Zeng Q."/>
            <person name="Gargeya S."/>
            <person name="Fitzgerald M."/>
            <person name="Haas B."/>
            <person name="Abouelleil A."/>
            <person name="Alvarado L."/>
            <person name="Arachchi H.M."/>
            <person name="Berlin A."/>
            <person name="Chapman S.B."/>
            <person name="Gearin G."/>
            <person name="Goldberg J."/>
            <person name="Griggs A."/>
            <person name="Gujja S."/>
            <person name="Hansen M."/>
            <person name="Heiman D."/>
            <person name="Howarth C."/>
            <person name="Larimer J."/>
            <person name="Lui A."/>
            <person name="MacDonald P.J.P."/>
            <person name="McCowen C."/>
            <person name="Montmayeur A."/>
            <person name="Murphy C."/>
            <person name="Neiman D."/>
            <person name="Pearson M."/>
            <person name="Priest M."/>
            <person name="Roberts A."/>
            <person name="Saif S."/>
            <person name="Shea T."/>
            <person name="Sisk P."/>
            <person name="Stolte C."/>
            <person name="Sykes S."/>
            <person name="Wortman J."/>
            <person name="Nusbaum C."/>
            <person name="Birren B."/>
        </authorList>
    </citation>
    <scope>NUCLEOTIDE SEQUENCE [LARGE SCALE GENOMIC DNA]</scope>
    <source>
        <strain evidence="12 13">YIT 12061</strain>
    </source>
</reference>
<dbReference type="EMBL" id="ADMC01000033">
    <property type="protein sequence ID" value="EHP45280.1"/>
    <property type="molecule type" value="Genomic_DNA"/>
</dbReference>
<keyword evidence="3" id="KW-0963">Cytoplasm</keyword>
<dbReference type="Pfam" id="PF00919">
    <property type="entry name" value="UPF0004"/>
    <property type="match status" value="1"/>
</dbReference>
<evidence type="ECO:0000256" key="9">
    <source>
        <dbReference type="ARBA" id="ARBA00023014"/>
    </source>
</evidence>
<dbReference type="InterPro" id="IPR007197">
    <property type="entry name" value="rSAM"/>
</dbReference>
<dbReference type="PROSITE" id="PS51918">
    <property type="entry name" value="RADICAL_SAM"/>
    <property type="match status" value="1"/>
</dbReference>
<dbReference type="CDD" id="cd01335">
    <property type="entry name" value="Radical_SAM"/>
    <property type="match status" value="1"/>
</dbReference>
<dbReference type="InterPro" id="IPR058240">
    <property type="entry name" value="rSAM_sf"/>
</dbReference>
<dbReference type="GO" id="GO:0046872">
    <property type="term" value="F:metal ion binding"/>
    <property type="evidence" value="ECO:0007669"/>
    <property type="project" value="UniProtKB-KW"/>
</dbReference>
<dbReference type="InterPro" id="IPR005839">
    <property type="entry name" value="Methylthiotransferase"/>
</dbReference>